<dbReference type="InterPro" id="IPR001950">
    <property type="entry name" value="SUI1"/>
</dbReference>
<keyword evidence="7" id="KW-1185">Reference proteome</keyword>
<dbReference type="InterPro" id="IPR036877">
    <property type="entry name" value="SUI1_dom_sf"/>
</dbReference>
<dbReference type="InterPro" id="IPR005872">
    <property type="entry name" value="SUI1_arc_bac"/>
</dbReference>
<dbReference type="PANTHER" id="PTHR12789">
    <property type="entry name" value="DENSITY-REGULATED PROTEIN HOMOLOG"/>
    <property type="match status" value="1"/>
</dbReference>
<proteinExistence type="inferred from homology"/>
<comment type="similarity">
    <text evidence="1">Belongs to the SUI1 family.</text>
</comment>
<keyword evidence="2" id="KW-0810">Translation regulation</keyword>
<evidence type="ECO:0000313" key="7">
    <source>
        <dbReference type="Proteomes" id="UP000634667"/>
    </source>
</evidence>
<feature type="compositionally biased region" description="Polar residues" evidence="4">
    <location>
        <begin position="9"/>
        <end position="35"/>
    </location>
</feature>
<evidence type="ECO:0000256" key="4">
    <source>
        <dbReference type="SAM" id="MobiDB-lite"/>
    </source>
</evidence>
<evidence type="ECO:0000259" key="5">
    <source>
        <dbReference type="PROSITE" id="PS50296"/>
    </source>
</evidence>
<dbReference type="GO" id="GO:0003743">
    <property type="term" value="F:translation initiation factor activity"/>
    <property type="evidence" value="ECO:0007669"/>
    <property type="project" value="UniProtKB-KW"/>
</dbReference>
<feature type="domain" description="SUI1" evidence="5">
    <location>
        <begin position="69"/>
        <end position="132"/>
    </location>
</feature>
<comment type="caution">
    <text evidence="6">The sequence shown here is derived from an EMBL/GenBank/DDBJ whole genome shotgun (WGS) entry which is preliminary data.</text>
</comment>
<sequence length="140" mass="15113">MTKKMSLADWQQQRSDTDTASQTTEHALSAHQGSKTELVYSTEHGRIAPATAAPIKGERYTDGALRIKRETKGRGGKTVLIITGLMGTPAELSALCTDLKKRCACGGAVKEGHIEIQADKREFVAELLQQKGYKVKQAGG</sequence>
<dbReference type="CDD" id="cd11567">
    <property type="entry name" value="YciH_like"/>
    <property type="match status" value="1"/>
</dbReference>
<gene>
    <name evidence="6" type="ORF">GCM10008111_29370</name>
</gene>
<protein>
    <submittedName>
        <fullName evidence="6">Translation initiation factor Sui1</fullName>
    </submittedName>
</protein>
<feature type="region of interest" description="Disordered" evidence="4">
    <location>
        <begin position="1"/>
        <end position="45"/>
    </location>
</feature>
<evidence type="ECO:0000256" key="1">
    <source>
        <dbReference type="ARBA" id="ARBA00005422"/>
    </source>
</evidence>
<dbReference type="PANTHER" id="PTHR12789:SF0">
    <property type="entry name" value="DENSITY-REGULATED PROTEIN"/>
    <property type="match status" value="1"/>
</dbReference>
<dbReference type="Pfam" id="PF01253">
    <property type="entry name" value="SUI1"/>
    <property type="match status" value="1"/>
</dbReference>
<name>A0ABQ2WTE8_9ALTE</name>
<organism evidence="6 7">
    <name type="scientific">Alishewanella tabrizica</name>
    <dbReference type="NCBI Taxonomy" id="671278"/>
    <lineage>
        <taxon>Bacteria</taxon>
        <taxon>Pseudomonadati</taxon>
        <taxon>Pseudomonadota</taxon>
        <taxon>Gammaproteobacteria</taxon>
        <taxon>Alteromonadales</taxon>
        <taxon>Alteromonadaceae</taxon>
        <taxon>Alishewanella</taxon>
    </lineage>
</organism>
<dbReference type="SUPFAM" id="SSF55159">
    <property type="entry name" value="eIF1-like"/>
    <property type="match status" value="1"/>
</dbReference>
<dbReference type="EMBL" id="BMYR01000014">
    <property type="protein sequence ID" value="GGW71482.1"/>
    <property type="molecule type" value="Genomic_DNA"/>
</dbReference>
<keyword evidence="3" id="KW-0648">Protein biosynthesis</keyword>
<dbReference type="PROSITE" id="PS50296">
    <property type="entry name" value="SUI1"/>
    <property type="match status" value="1"/>
</dbReference>
<evidence type="ECO:0000313" key="6">
    <source>
        <dbReference type="EMBL" id="GGW71482.1"/>
    </source>
</evidence>
<dbReference type="Gene3D" id="3.30.780.10">
    <property type="entry name" value="SUI1-like domain"/>
    <property type="match status" value="1"/>
</dbReference>
<dbReference type="InterPro" id="IPR050318">
    <property type="entry name" value="DENR/SUI1_TIF"/>
</dbReference>
<evidence type="ECO:0000256" key="2">
    <source>
        <dbReference type="ARBA" id="ARBA00022845"/>
    </source>
</evidence>
<accession>A0ABQ2WTE8</accession>
<evidence type="ECO:0000256" key="3">
    <source>
        <dbReference type="ARBA" id="ARBA00022917"/>
    </source>
</evidence>
<dbReference type="RefSeq" id="WP_189483998.1">
    <property type="nucleotide sequence ID" value="NZ_BMYR01000014.1"/>
</dbReference>
<dbReference type="Proteomes" id="UP000634667">
    <property type="component" value="Unassembled WGS sequence"/>
</dbReference>
<keyword evidence="6" id="KW-0396">Initiation factor</keyword>
<reference evidence="7" key="1">
    <citation type="journal article" date="2019" name="Int. J. Syst. Evol. Microbiol.">
        <title>The Global Catalogue of Microorganisms (GCM) 10K type strain sequencing project: providing services to taxonomists for standard genome sequencing and annotation.</title>
        <authorList>
            <consortium name="The Broad Institute Genomics Platform"/>
            <consortium name="The Broad Institute Genome Sequencing Center for Infectious Disease"/>
            <person name="Wu L."/>
            <person name="Ma J."/>
        </authorList>
    </citation>
    <scope>NUCLEOTIDE SEQUENCE [LARGE SCALE GENOMIC DNA]</scope>
    <source>
        <strain evidence="7">KCTC 23723</strain>
    </source>
</reference>